<accession>A0ABT1L7C3</accession>
<dbReference type="EMBL" id="JANCLU010000002">
    <property type="protein sequence ID" value="MCP8937381.1"/>
    <property type="molecule type" value="Genomic_DNA"/>
</dbReference>
<protein>
    <submittedName>
        <fullName evidence="2">CDP-archaeol synthase</fullName>
    </submittedName>
</protein>
<reference evidence="2 3" key="1">
    <citation type="submission" date="2022-07" db="EMBL/GenBank/DDBJ databases">
        <authorList>
            <person name="Li W.-J."/>
            <person name="Deng Q.-Q."/>
        </authorList>
    </citation>
    <scope>NUCLEOTIDE SEQUENCE [LARGE SCALE GENOMIC DNA]</scope>
    <source>
        <strain evidence="2 3">SYSU M60028</strain>
    </source>
</reference>
<name>A0ABT1L7C3_9HYPH</name>
<organism evidence="2 3">
    <name type="scientific">Alsobacter ponti</name>
    <dbReference type="NCBI Taxonomy" id="2962936"/>
    <lineage>
        <taxon>Bacteria</taxon>
        <taxon>Pseudomonadati</taxon>
        <taxon>Pseudomonadota</taxon>
        <taxon>Alphaproteobacteria</taxon>
        <taxon>Hyphomicrobiales</taxon>
        <taxon>Alsobacteraceae</taxon>
        <taxon>Alsobacter</taxon>
    </lineage>
</organism>
<evidence type="ECO:0000313" key="2">
    <source>
        <dbReference type="EMBL" id="MCP8937381.1"/>
    </source>
</evidence>
<dbReference type="RefSeq" id="WP_254738327.1">
    <property type="nucleotide sequence ID" value="NZ_JANCLU010000002.1"/>
</dbReference>
<comment type="caution">
    <text evidence="2">The sequence shown here is derived from an EMBL/GenBank/DDBJ whole genome shotgun (WGS) entry which is preliminary data.</text>
</comment>
<gene>
    <name evidence="2" type="ORF">NK718_02540</name>
</gene>
<dbReference type="InterPro" id="IPR032690">
    <property type="entry name" value="CarS"/>
</dbReference>
<proteinExistence type="predicted"/>
<dbReference type="PANTHER" id="PTHR39650">
    <property type="entry name" value="CDP-ARCHAEOL SYNTHASE"/>
    <property type="match status" value="1"/>
</dbReference>
<evidence type="ECO:0000313" key="3">
    <source>
        <dbReference type="Proteomes" id="UP001205890"/>
    </source>
</evidence>
<feature type="transmembrane region" description="Helical" evidence="1">
    <location>
        <begin position="97"/>
        <end position="127"/>
    </location>
</feature>
<keyword evidence="1" id="KW-0812">Transmembrane</keyword>
<keyword evidence="3" id="KW-1185">Reference proteome</keyword>
<dbReference type="Pfam" id="PF01864">
    <property type="entry name" value="CarS-like"/>
    <property type="match status" value="1"/>
</dbReference>
<dbReference type="PANTHER" id="PTHR39650:SF1">
    <property type="entry name" value="CDP-ARCHAEOL SYNTHASE"/>
    <property type="match status" value="1"/>
</dbReference>
<feature type="transmembrane region" description="Helical" evidence="1">
    <location>
        <begin position="167"/>
        <end position="193"/>
    </location>
</feature>
<dbReference type="Proteomes" id="UP001205890">
    <property type="component" value="Unassembled WGS sequence"/>
</dbReference>
<keyword evidence="1" id="KW-0472">Membrane</keyword>
<sequence length="202" mass="21523">MSGTHRIHAGPLDCDLAQERSKLRLVVVSKCFSGLLGMENVHLTQLFQGLLLAAVANGTPILTKWVLGDRWAQSLDGGVLLWDGAPLLGRSKTIRGLVLAVVMTALASSLMGLQLTTGAIAGAAAMVGDLISSFTKRRLGLPPSSRAPGLDQIPEVFLPLVTIAGRLGLSVVDITVGVVVFWIGEMILSRLLFAMKIRDRPY</sequence>
<keyword evidence="1" id="KW-1133">Transmembrane helix</keyword>
<evidence type="ECO:0000256" key="1">
    <source>
        <dbReference type="SAM" id="Phobius"/>
    </source>
</evidence>